<dbReference type="InterPro" id="IPR016181">
    <property type="entry name" value="Acyl_CoA_acyltransferase"/>
</dbReference>
<dbReference type="Proteomes" id="UP000030672">
    <property type="component" value="Unassembled WGS sequence"/>
</dbReference>
<dbReference type="InterPro" id="IPR000182">
    <property type="entry name" value="GNAT_dom"/>
</dbReference>
<evidence type="ECO:0000313" key="5">
    <source>
        <dbReference type="Proteomes" id="UP000030672"/>
    </source>
</evidence>
<organism evidence="4 5">
    <name type="scientific">Aureobasidium melanogenum (strain CBS 110374)</name>
    <name type="common">Aureobasidium pullulans var. melanogenum</name>
    <dbReference type="NCBI Taxonomy" id="1043003"/>
    <lineage>
        <taxon>Eukaryota</taxon>
        <taxon>Fungi</taxon>
        <taxon>Dikarya</taxon>
        <taxon>Ascomycota</taxon>
        <taxon>Pezizomycotina</taxon>
        <taxon>Dothideomycetes</taxon>
        <taxon>Dothideomycetidae</taxon>
        <taxon>Dothideales</taxon>
        <taxon>Saccotheciaceae</taxon>
        <taxon>Aureobasidium</taxon>
    </lineage>
</organism>
<dbReference type="SUPFAM" id="SSF55729">
    <property type="entry name" value="Acyl-CoA N-acyltransferases (Nat)"/>
    <property type="match status" value="1"/>
</dbReference>
<dbReference type="HOGENOM" id="CLU_013985_18_2_1"/>
<gene>
    <name evidence="4" type="ORF">M437DRAFT_85448</name>
</gene>
<sequence length="191" mass="21078">MAIPITIRPAIPSDAQAIATIHIASWRAAYINIVPQHHLDNLSLDDRIAFWHRILGGEDERGNGSILVAEEQINARESRLLLGFVTFGAAAAAATANPSSPPSDEQQRTAELRAIYIDPNRWTKGIGQALWKAARQQLVEQKFTSVVVNVFAKNERAMRFYRAVGFVGEAKGSTEVGGERLETLRMRMGLD</sequence>
<evidence type="ECO:0000256" key="2">
    <source>
        <dbReference type="ARBA" id="ARBA00023315"/>
    </source>
</evidence>
<keyword evidence="2 4" id="KW-0012">Acyltransferase</keyword>
<protein>
    <submittedName>
        <fullName evidence="4">Acyl-CoA N-acyltransferase</fullName>
    </submittedName>
</protein>
<dbReference type="GeneID" id="63921663"/>
<reference evidence="4 5" key="1">
    <citation type="journal article" date="2014" name="BMC Genomics">
        <title>Genome sequencing of four Aureobasidium pullulans varieties: biotechnological potential, stress tolerance, and description of new species.</title>
        <authorList>
            <person name="Gostin Ar C."/>
            <person name="Ohm R.A."/>
            <person name="Kogej T."/>
            <person name="Sonjak S."/>
            <person name="Turk M."/>
            <person name="Zajc J."/>
            <person name="Zalar P."/>
            <person name="Grube M."/>
            <person name="Sun H."/>
            <person name="Han J."/>
            <person name="Sharma A."/>
            <person name="Chiniquy J."/>
            <person name="Ngan C.Y."/>
            <person name="Lipzen A."/>
            <person name="Barry K."/>
            <person name="Grigoriev I.V."/>
            <person name="Gunde-Cimerman N."/>
        </authorList>
    </citation>
    <scope>NUCLEOTIDE SEQUENCE [LARGE SCALE GENOMIC DNA]</scope>
    <source>
        <strain evidence="4 5">CBS 110374</strain>
    </source>
</reference>
<dbReference type="PROSITE" id="PS51186">
    <property type="entry name" value="GNAT"/>
    <property type="match status" value="1"/>
</dbReference>
<keyword evidence="5" id="KW-1185">Reference proteome</keyword>
<dbReference type="RefSeq" id="XP_040879042.1">
    <property type="nucleotide sequence ID" value="XM_041028290.1"/>
</dbReference>
<evidence type="ECO:0000259" key="3">
    <source>
        <dbReference type="PROSITE" id="PS51186"/>
    </source>
</evidence>
<proteinExistence type="predicted"/>
<dbReference type="PANTHER" id="PTHR43877">
    <property type="entry name" value="AMINOALKYLPHOSPHONATE N-ACETYLTRANSFERASE-RELATED-RELATED"/>
    <property type="match status" value="1"/>
</dbReference>
<dbReference type="Gene3D" id="3.40.630.30">
    <property type="match status" value="1"/>
</dbReference>
<name>A0A074VS17_AURM1</name>
<dbReference type="GO" id="GO:0016747">
    <property type="term" value="F:acyltransferase activity, transferring groups other than amino-acyl groups"/>
    <property type="evidence" value="ECO:0007669"/>
    <property type="project" value="InterPro"/>
</dbReference>
<dbReference type="EMBL" id="KL584836">
    <property type="protein sequence ID" value="KEQ62019.1"/>
    <property type="molecule type" value="Genomic_DNA"/>
</dbReference>
<dbReference type="CDD" id="cd04301">
    <property type="entry name" value="NAT_SF"/>
    <property type="match status" value="1"/>
</dbReference>
<dbReference type="Pfam" id="PF00583">
    <property type="entry name" value="Acetyltransf_1"/>
    <property type="match status" value="1"/>
</dbReference>
<accession>A0A074VS17</accession>
<evidence type="ECO:0000313" key="4">
    <source>
        <dbReference type="EMBL" id="KEQ62019.1"/>
    </source>
</evidence>
<evidence type="ECO:0000256" key="1">
    <source>
        <dbReference type="ARBA" id="ARBA00022679"/>
    </source>
</evidence>
<feature type="domain" description="N-acetyltransferase" evidence="3">
    <location>
        <begin position="5"/>
        <end position="191"/>
    </location>
</feature>
<dbReference type="AlphaFoldDB" id="A0A074VS17"/>
<dbReference type="InterPro" id="IPR050832">
    <property type="entry name" value="Bact_Acetyltransf"/>
</dbReference>
<keyword evidence="1 4" id="KW-0808">Transferase</keyword>